<dbReference type="Pfam" id="PF05194">
    <property type="entry name" value="UreE_C"/>
    <property type="match status" value="1"/>
</dbReference>
<evidence type="ECO:0000256" key="4">
    <source>
        <dbReference type="ARBA" id="ARBA00023186"/>
    </source>
</evidence>
<dbReference type="InterPro" id="IPR036118">
    <property type="entry name" value="UreE_N_sf"/>
</dbReference>
<accession>A0A3B0X8D0</accession>
<feature type="compositionally biased region" description="Basic and acidic residues" evidence="5">
    <location>
        <begin position="154"/>
        <end position="176"/>
    </location>
</feature>
<feature type="region of interest" description="Disordered" evidence="5">
    <location>
        <begin position="1"/>
        <end position="23"/>
    </location>
</feature>
<evidence type="ECO:0000256" key="5">
    <source>
        <dbReference type="SAM" id="MobiDB-lite"/>
    </source>
</evidence>
<dbReference type="GO" id="GO:0065003">
    <property type="term" value="P:protein-containing complex assembly"/>
    <property type="evidence" value="ECO:0007669"/>
    <property type="project" value="InterPro"/>
</dbReference>
<feature type="domain" description="UreE urease accessory N-terminal" evidence="6">
    <location>
        <begin position="12"/>
        <end position="76"/>
    </location>
</feature>
<gene>
    <name evidence="7" type="ORF">MNBD_GAMMA10-3009</name>
</gene>
<evidence type="ECO:0000256" key="1">
    <source>
        <dbReference type="ARBA" id="ARBA00004496"/>
    </source>
</evidence>
<evidence type="ECO:0000313" key="7">
    <source>
        <dbReference type="EMBL" id="VAW60820.1"/>
    </source>
</evidence>
<dbReference type="NCBIfam" id="NF009751">
    <property type="entry name" value="PRK13261.1-1"/>
    <property type="match status" value="1"/>
</dbReference>
<sequence>MIKLTQRLNKKSDTHTDTHDPVQKTIQGQLTLTIEQRVHSRLRVTLDDGRDAGIFLPRGTLLRGGDLLSDNTGMVIEVVAAAEKVSTLHCENSGLLTRAAYHLGNRHIPLQIEKKWLRYPHDHVLDEMVKQMGLDVLVEKAPFEPEAGAYQQTPHDHHDHDHDHDHDHEHEHDPTHRHPPSHTQTNPGE</sequence>
<dbReference type="GO" id="GO:0016151">
    <property type="term" value="F:nickel cation binding"/>
    <property type="evidence" value="ECO:0007669"/>
    <property type="project" value="InterPro"/>
</dbReference>
<proteinExistence type="inferred from homology"/>
<feature type="region of interest" description="Disordered" evidence="5">
    <location>
        <begin position="149"/>
        <end position="189"/>
    </location>
</feature>
<dbReference type="CDD" id="cd00571">
    <property type="entry name" value="UreE"/>
    <property type="match status" value="1"/>
</dbReference>
<reference evidence="7" key="1">
    <citation type="submission" date="2018-06" db="EMBL/GenBank/DDBJ databases">
        <authorList>
            <person name="Zhirakovskaya E."/>
        </authorList>
    </citation>
    <scope>NUCLEOTIDE SEQUENCE</scope>
</reference>
<dbReference type="Pfam" id="PF02814">
    <property type="entry name" value="UreE_N"/>
    <property type="match status" value="1"/>
</dbReference>
<dbReference type="SMART" id="SM00988">
    <property type="entry name" value="UreE_N"/>
    <property type="match status" value="1"/>
</dbReference>
<dbReference type="GO" id="GO:0019627">
    <property type="term" value="P:urea metabolic process"/>
    <property type="evidence" value="ECO:0007669"/>
    <property type="project" value="InterPro"/>
</dbReference>
<dbReference type="InterPro" id="IPR012406">
    <property type="entry name" value="UreE"/>
</dbReference>
<keyword evidence="3" id="KW-0533">Nickel</keyword>
<comment type="subcellular location">
    <subcellularLocation>
        <location evidence="1">Cytoplasm</location>
    </subcellularLocation>
</comment>
<evidence type="ECO:0000259" key="6">
    <source>
        <dbReference type="SMART" id="SM00988"/>
    </source>
</evidence>
<dbReference type="SUPFAM" id="SSF69287">
    <property type="entry name" value="Urease metallochaperone UreE, N-terminal domain"/>
    <property type="match status" value="1"/>
</dbReference>
<dbReference type="Gene3D" id="3.30.70.790">
    <property type="entry name" value="UreE, C-terminal domain"/>
    <property type="match status" value="1"/>
</dbReference>
<dbReference type="AlphaFoldDB" id="A0A3B0X8D0"/>
<evidence type="ECO:0000256" key="2">
    <source>
        <dbReference type="ARBA" id="ARBA00022490"/>
    </source>
</evidence>
<dbReference type="SUPFAM" id="SSF69737">
    <property type="entry name" value="Urease metallochaperone UreE, C-terminal domain"/>
    <property type="match status" value="1"/>
</dbReference>
<keyword evidence="4" id="KW-0143">Chaperone</keyword>
<keyword evidence="2" id="KW-0963">Cytoplasm</keyword>
<name>A0A3B0X8D0_9ZZZZ</name>
<dbReference type="EMBL" id="UOFJ01000015">
    <property type="protein sequence ID" value="VAW60820.1"/>
    <property type="molecule type" value="Genomic_DNA"/>
</dbReference>
<evidence type="ECO:0000256" key="3">
    <source>
        <dbReference type="ARBA" id="ARBA00022596"/>
    </source>
</evidence>
<dbReference type="GO" id="GO:0005737">
    <property type="term" value="C:cytoplasm"/>
    <property type="evidence" value="ECO:0007669"/>
    <property type="project" value="UniProtKB-SubCell"/>
</dbReference>
<dbReference type="GO" id="GO:0006457">
    <property type="term" value="P:protein folding"/>
    <property type="evidence" value="ECO:0007669"/>
    <property type="project" value="InterPro"/>
</dbReference>
<organism evidence="7">
    <name type="scientific">hydrothermal vent metagenome</name>
    <dbReference type="NCBI Taxonomy" id="652676"/>
    <lineage>
        <taxon>unclassified sequences</taxon>
        <taxon>metagenomes</taxon>
        <taxon>ecological metagenomes</taxon>
    </lineage>
</organism>
<dbReference type="HAMAP" id="MF_00822">
    <property type="entry name" value="UreE"/>
    <property type="match status" value="1"/>
</dbReference>
<feature type="compositionally biased region" description="Basic and acidic residues" evidence="5">
    <location>
        <begin position="10"/>
        <end position="22"/>
    </location>
</feature>
<dbReference type="Gene3D" id="2.60.260.20">
    <property type="entry name" value="Urease metallochaperone UreE, N-terminal domain"/>
    <property type="match status" value="1"/>
</dbReference>
<dbReference type="InterPro" id="IPR004029">
    <property type="entry name" value="UreE_N"/>
</dbReference>
<dbReference type="InterPro" id="IPR007864">
    <property type="entry name" value="UreE_C_dom"/>
</dbReference>
<protein>
    <submittedName>
        <fullName evidence="7">Urease accessory protein UreE</fullName>
    </submittedName>
</protein>